<protein>
    <submittedName>
        <fullName evidence="2">CAZy families GH13 protein</fullName>
    </submittedName>
</protein>
<dbReference type="Gene3D" id="3.20.20.80">
    <property type="entry name" value="Glycosidases"/>
    <property type="match status" value="1"/>
</dbReference>
<feature type="non-terminal residue" evidence="2">
    <location>
        <position position="1"/>
    </location>
</feature>
<dbReference type="EMBL" id="KF124783">
    <property type="protein sequence ID" value="AIA92103.1"/>
    <property type="molecule type" value="Genomic_DNA"/>
</dbReference>
<reference evidence="2" key="1">
    <citation type="journal article" date="2013" name="Environ. Microbiol.">
        <title>Seasonally variable intestinal metagenomes of the red palm weevil (Rhynchophorus ferrugineus).</title>
        <authorList>
            <person name="Jia S."/>
            <person name="Zhang X."/>
            <person name="Zhang G."/>
            <person name="Yin A."/>
            <person name="Zhang S."/>
            <person name="Li F."/>
            <person name="Wang L."/>
            <person name="Zhao D."/>
            <person name="Yun Q."/>
            <person name="Tala"/>
            <person name="Wang J."/>
            <person name="Sun G."/>
            <person name="Baabdullah M."/>
            <person name="Yu X."/>
            <person name="Hu S."/>
            <person name="Al-Mssallem I.S."/>
            <person name="Yu J."/>
        </authorList>
    </citation>
    <scope>NUCLEOTIDE SEQUENCE</scope>
</reference>
<dbReference type="AlphaFoldDB" id="A0A060C611"/>
<feature type="domain" description="Glycosyl hydrolase family 13 catalytic" evidence="1">
    <location>
        <begin position="1"/>
        <end position="32"/>
    </location>
</feature>
<sequence length="60" mass="6506">WDATPQAGFTTGTPWLEVNPDYKTINVACQQKGSGLFVELVPAIDPAAEEQRIFNGSGLR</sequence>
<name>A0A060C611_9ENTR</name>
<dbReference type="InterPro" id="IPR006047">
    <property type="entry name" value="GH13_cat_dom"/>
</dbReference>
<dbReference type="GO" id="GO:0005975">
    <property type="term" value="P:carbohydrate metabolic process"/>
    <property type="evidence" value="ECO:0007669"/>
    <property type="project" value="InterPro"/>
</dbReference>
<organism evidence="2">
    <name type="scientific">uncultured Enterobacter sp</name>
    <dbReference type="NCBI Taxonomy" id="238202"/>
    <lineage>
        <taxon>Bacteria</taxon>
        <taxon>Pseudomonadati</taxon>
        <taxon>Pseudomonadota</taxon>
        <taxon>Gammaproteobacteria</taxon>
        <taxon>Enterobacterales</taxon>
        <taxon>Enterobacteriaceae</taxon>
        <taxon>Enterobacter</taxon>
        <taxon>environmental samples</taxon>
    </lineage>
</organism>
<evidence type="ECO:0000259" key="1">
    <source>
        <dbReference type="Pfam" id="PF00128"/>
    </source>
</evidence>
<proteinExistence type="predicted"/>
<evidence type="ECO:0000313" key="2">
    <source>
        <dbReference type="EMBL" id="AIA92103.1"/>
    </source>
</evidence>
<accession>A0A060C611</accession>
<dbReference type="Pfam" id="PF00128">
    <property type="entry name" value="Alpha-amylase"/>
    <property type="match status" value="1"/>
</dbReference>